<feature type="transmembrane region" description="Helical" evidence="1">
    <location>
        <begin position="49"/>
        <end position="70"/>
    </location>
</feature>
<reference evidence="2 3" key="1">
    <citation type="submission" date="2019-04" db="EMBL/GenBank/DDBJ databases">
        <authorList>
            <person name="Embree M."/>
            <person name="Gaffney J.R."/>
        </authorList>
    </citation>
    <scope>NUCLEOTIDE SEQUENCE [LARGE SCALE GENOMIC DNA]</scope>
    <source>
        <strain evidence="2 3">JE7A12</strain>
    </source>
</reference>
<dbReference type="AlphaFoldDB" id="A0A4P8XTB5"/>
<sequence>MKSFKNSAFARFFTNFPKIMFANLLYTIPSTICFAIFGLIGYLTGFQNVIVWFLGIIPAYPLYAGLVMVIRKIAIEKEDINVLDTFKTSVKENWKTFLINGIITYLIITLSVFAILYYYSMASVSAVYSALLTLYLFFSAMLVATMFYVPMMNITYDIKLLQVYKNSFILVFGKILRSVLTLLAVAVPTAVAFFAIMLTSNVWLLIAGILVSLIYPLFYTYIVVSIISKPLQEAVGSFTKKDDRYVVLPKERDIEKEKKLMDENKDSEYVFVNGRMIKKDK</sequence>
<protein>
    <submittedName>
        <fullName evidence="2">DUF624 domain-containing protein</fullName>
    </submittedName>
</protein>
<dbReference type="EMBL" id="CP039381">
    <property type="protein sequence ID" value="QCT06191.1"/>
    <property type="molecule type" value="Genomic_DNA"/>
</dbReference>
<feature type="transmembrane region" description="Helical" evidence="1">
    <location>
        <begin position="97"/>
        <end position="120"/>
    </location>
</feature>
<proteinExistence type="predicted"/>
<accession>A0A4P8XTB5</accession>
<keyword evidence="1" id="KW-1133">Transmembrane helix</keyword>
<name>A0A4P8XTB5_9FIRM</name>
<feature type="transmembrane region" description="Helical" evidence="1">
    <location>
        <begin position="21"/>
        <end position="43"/>
    </location>
</feature>
<dbReference type="OrthoDB" id="1852280at2"/>
<feature type="transmembrane region" description="Helical" evidence="1">
    <location>
        <begin position="126"/>
        <end position="149"/>
    </location>
</feature>
<evidence type="ECO:0000313" key="3">
    <source>
        <dbReference type="Proteomes" id="UP000301475"/>
    </source>
</evidence>
<keyword evidence="3" id="KW-1185">Reference proteome</keyword>
<feature type="transmembrane region" description="Helical" evidence="1">
    <location>
        <begin position="202"/>
        <end position="224"/>
    </location>
</feature>
<keyword evidence="1" id="KW-0472">Membrane</keyword>
<dbReference type="KEGG" id="ruj:E5Z56_01890"/>
<dbReference type="RefSeq" id="WP_138156281.1">
    <property type="nucleotide sequence ID" value="NZ_CP039381.1"/>
</dbReference>
<dbReference type="Proteomes" id="UP000301475">
    <property type="component" value="Chromosome"/>
</dbReference>
<gene>
    <name evidence="2" type="ORF">E5Z56_01890</name>
</gene>
<feature type="transmembrane region" description="Helical" evidence="1">
    <location>
        <begin position="175"/>
        <end position="196"/>
    </location>
</feature>
<organism evidence="2 3">
    <name type="scientific">Ruminococcus bovis</name>
    <dbReference type="NCBI Taxonomy" id="2564099"/>
    <lineage>
        <taxon>Bacteria</taxon>
        <taxon>Bacillati</taxon>
        <taxon>Bacillota</taxon>
        <taxon>Clostridia</taxon>
        <taxon>Eubacteriales</taxon>
        <taxon>Oscillospiraceae</taxon>
        <taxon>Ruminococcus</taxon>
    </lineage>
</organism>
<evidence type="ECO:0000313" key="2">
    <source>
        <dbReference type="EMBL" id="QCT06191.1"/>
    </source>
</evidence>
<dbReference type="Pfam" id="PF04854">
    <property type="entry name" value="DUF624"/>
    <property type="match status" value="1"/>
</dbReference>
<evidence type="ECO:0000256" key="1">
    <source>
        <dbReference type="SAM" id="Phobius"/>
    </source>
</evidence>
<keyword evidence="1" id="KW-0812">Transmembrane</keyword>
<dbReference type="InterPro" id="IPR006938">
    <property type="entry name" value="DUF624"/>
</dbReference>